<sequence length="117" mass="12949">MARRWITKLFSFSPFINRSHLTSTVQHFDKSCHGKQKPSSQLSVDSSLQLWPLMHQIPGIGSPNRDPGAQWEYLQSKNRLRHNVTAEGTGCPACRHGTSVDRAFRTSPSSGGESEGG</sequence>
<dbReference type="EMBL" id="CAAALY010012119">
    <property type="protein sequence ID" value="VEL11549.1"/>
    <property type="molecule type" value="Genomic_DNA"/>
</dbReference>
<proteinExistence type="predicted"/>
<keyword evidence="3" id="KW-1185">Reference proteome</keyword>
<evidence type="ECO:0000256" key="1">
    <source>
        <dbReference type="SAM" id="MobiDB-lite"/>
    </source>
</evidence>
<dbReference type="Proteomes" id="UP000784294">
    <property type="component" value="Unassembled WGS sequence"/>
</dbReference>
<organism evidence="2 3">
    <name type="scientific">Protopolystoma xenopodis</name>
    <dbReference type="NCBI Taxonomy" id="117903"/>
    <lineage>
        <taxon>Eukaryota</taxon>
        <taxon>Metazoa</taxon>
        <taxon>Spiralia</taxon>
        <taxon>Lophotrochozoa</taxon>
        <taxon>Platyhelminthes</taxon>
        <taxon>Monogenea</taxon>
        <taxon>Polyopisthocotylea</taxon>
        <taxon>Polystomatidea</taxon>
        <taxon>Polystomatidae</taxon>
        <taxon>Protopolystoma</taxon>
    </lineage>
</organism>
<comment type="caution">
    <text evidence="2">The sequence shown here is derived from an EMBL/GenBank/DDBJ whole genome shotgun (WGS) entry which is preliminary data.</text>
</comment>
<protein>
    <submittedName>
        <fullName evidence="2">Uncharacterized protein</fullName>
    </submittedName>
</protein>
<evidence type="ECO:0000313" key="3">
    <source>
        <dbReference type="Proteomes" id="UP000784294"/>
    </source>
</evidence>
<evidence type="ECO:0000313" key="2">
    <source>
        <dbReference type="EMBL" id="VEL11549.1"/>
    </source>
</evidence>
<gene>
    <name evidence="2" type="ORF">PXEA_LOCUS4989</name>
</gene>
<feature type="compositionally biased region" description="Low complexity" evidence="1">
    <location>
        <begin position="107"/>
        <end position="117"/>
    </location>
</feature>
<reference evidence="2" key="1">
    <citation type="submission" date="2018-11" db="EMBL/GenBank/DDBJ databases">
        <authorList>
            <consortium name="Pathogen Informatics"/>
        </authorList>
    </citation>
    <scope>NUCLEOTIDE SEQUENCE</scope>
</reference>
<feature type="region of interest" description="Disordered" evidence="1">
    <location>
        <begin position="95"/>
        <end position="117"/>
    </location>
</feature>
<dbReference type="AlphaFoldDB" id="A0A3S5BP32"/>
<accession>A0A3S5BP32</accession>
<name>A0A3S5BP32_9PLAT</name>